<reference evidence="1 2" key="1">
    <citation type="submission" date="2018-02" db="EMBL/GenBank/DDBJ databases">
        <title>Draft genome sequencing of Pseudomonas frederiksbergensis 11-D3.</title>
        <authorList>
            <person name="Zheng B.-X."/>
        </authorList>
    </citation>
    <scope>NUCLEOTIDE SEQUENCE [LARGE SCALE GENOMIC DNA]</scope>
    <source>
        <strain evidence="1 2">11-D3</strain>
    </source>
</reference>
<organism evidence="1 2">
    <name type="scientific">Pseudomonas frederiksbergensis</name>
    <dbReference type="NCBI Taxonomy" id="104087"/>
    <lineage>
        <taxon>Bacteria</taxon>
        <taxon>Pseudomonadati</taxon>
        <taxon>Pseudomonadota</taxon>
        <taxon>Gammaproteobacteria</taxon>
        <taxon>Pseudomonadales</taxon>
        <taxon>Pseudomonadaceae</taxon>
        <taxon>Pseudomonas</taxon>
    </lineage>
</organism>
<dbReference type="Proteomes" id="UP000239687">
    <property type="component" value="Unassembled WGS sequence"/>
</dbReference>
<dbReference type="RefSeq" id="WP_105339575.1">
    <property type="nucleotide sequence ID" value="NZ_PUIN01000001.1"/>
</dbReference>
<dbReference type="EMBL" id="PUIN01000001">
    <property type="protein sequence ID" value="PQP06221.1"/>
    <property type="molecule type" value="Genomic_DNA"/>
</dbReference>
<gene>
    <name evidence="1" type="ORF">C5612_00190</name>
</gene>
<dbReference type="AlphaFoldDB" id="A0A2S8HUS0"/>
<evidence type="ECO:0000313" key="2">
    <source>
        <dbReference type="Proteomes" id="UP000239687"/>
    </source>
</evidence>
<comment type="caution">
    <text evidence="1">The sequence shown here is derived from an EMBL/GenBank/DDBJ whole genome shotgun (WGS) entry which is preliminary data.</text>
</comment>
<name>A0A2S8HUS0_9PSED</name>
<protein>
    <submittedName>
        <fullName evidence="1">Uncharacterized protein</fullName>
    </submittedName>
</protein>
<evidence type="ECO:0000313" key="1">
    <source>
        <dbReference type="EMBL" id="PQP06221.1"/>
    </source>
</evidence>
<sequence length="156" mass="17635">MKTFDIALPNNNSLTSKSKNSFSWSENQNETVADQCNVEERENDTGKILYIWGSNGALNDGTYRAHQMFIPFPQTDLNKKEYTSGDTLKFHYLHVTKVTPDHIYIRMVEADEANLRLTLDLAQGTAAGSFNAHFNTGYDLHPAGEFKMALELRAKN</sequence>
<proteinExistence type="predicted"/>
<accession>A0A2S8HUS0</accession>